<dbReference type="AlphaFoldDB" id="R7TGX3"/>
<accession>R7TGX3</accession>
<reference evidence="4" key="1">
    <citation type="submission" date="2012-12" db="EMBL/GenBank/DDBJ databases">
        <authorList>
            <person name="Hellsten U."/>
            <person name="Grimwood J."/>
            <person name="Chapman J.A."/>
            <person name="Shapiro H."/>
            <person name="Aerts A."/>
            <person name="Otillar R.P."/>
            <person name="Terry A.Y."/>
            <person name="Boore J.L."/>
            <person name="Simakov O."/>
            <person name="Marletaz F."/>
            <person name="Cho S.-J."/>
            <person name="Edsinger-Gonzales E."/>
            <person name="Havlak P."/>
            <person name="Kuo D.-H."/>
            <person name="Larsson T."/>
            <person name="Lv J."/>
            <person name="Arendt D."/>
            <person name="Savage R."/>
            <person name="Osoegawa K."/>
            <person name="de Jong P."/>
            <person name="Lindberg D.R."/>
            <person name="Seaver E.C."/>
            <person name="Weisblat D.A."/>
            <person name="Putnam N.H."/>
            <person name="Grigoriev I.V."/>
            <person name="Rokhsar D.S."/>
        </authorList>
    </citation>
    <scope>NUCLEOTIDE SEQUENCE</scope>
    <source>
        <strain evidence="4">I ESC-2004</strain>
    </source>
</reference>
<reference evidence="3" key="3">
    <citation type="submission" date="2015-06" db="UniProtKB">
        <authorList>
            <consortium name="EnsemblMetazoa"/>
        </authorList>
    </citation>
    <scope>IDENTIFICATION</scope>
</reference>
<evidence type="ECO:0000256" key="1">
    <source>
        <dbReference type="SAM" id="MobiDB-lite"/>
    </source>
</evidence>
<evidence type="ECO:0000313" key="3">
    <source>
        <dbReference type="EnsemblMetazoa" id="CapteP195381"/>
    </source>
</evidence>
<reference evidence="2 4" key="2">
    <citation type="journal article" date="2013" name="Nature">
        <title>Insights into bilaterian evolution from three spiralian genomes.</title>
        <authorList>
            <person name="Simakov O."/>
            <person name="Marletaz F."/>
            <person name="Cho S.J."/>
            <person name="Edsinger-Gonzales E."/>
            <person name="Havlak P."/>
            <person name="Hellsten U."/>
            <person name="Kuo D.H."/>
            <person name="Larsson T."/>
            <person name="Lv J."/>
            <person name="Arendt D."/>
            <person name="Savage R."/>
            <person name="Osoegawa K."/>
            <person name="de Jong P."/>
            <person name="Grimwood J."/>
            <person name="Chapman J.A."/>
            <person name="Shapiro H."/>
            <person name="Aerts A."/>
            <person name="Otillar R.P."/>
            <person name="Terry A.Y."/>
            <person name="Boore J.L."/>
            <person name="Grigoriev I.V."/>
            <person name="Lindberg D.R."/>
            <person name="Seaver E.C."/>
            <person name="Weisblat D.A."/>
            <person name="Putnam N.H."/>
            <person name="Rokhsar D.S."/>
        </authorList>
    </citation>
    <scope>NUCLEOTIDE SEQUENCE</scope>
    <source>
        <strain evidence="2 4">I ESC-2004</strain>
    </source>
</reference>
<proteinExistence type="predicted"/>
<dbReference type="EMBL" id="KB310965">
    <property type="protein sequence ID" value="ELT90345.1"/>
    <property type="molecule type" value="Genomic_DNA"/>
</dbReference>
<dbReference type="EnsemblMetazoa" id="CapteT195381">
    <property type="protein sequence ID" value="CapteP195381"/>
    <property type="gene ID" value="CapteG195381"/>
</dbReference>
<dbReference type="EMBL" id="AMQN01031969">
    <property type="status" value="NOT_ANNOTATED_CDS"/>
    <property type="molecule type" value="Genomic_DNA"/>
</dbReference>
<feature type="region of interest" description="Disordered" evidence="1">
    <location>
        <begin position="1"/>
        <end position="31"/>
    </location>
</feature>
<keyword evidence="4" id="KW-1185">Reference proteome</keyword>
<evidence type="ECO:0000313" key="4">
    <source>
        <dbReference type="Proteomes" id="UP000014760"/>
    </source>
</evidence>
<protein>
    <submittedName>
        <fullName evidence="2 3">Uncharacterized protein</fullName>
    </submittedName>
</protein>
<dbReference type="HOGENOM" id="CLU_168489_0_0_1"/>
<sequence length="117" mass="12708">MTDLNENEDKRSRSGSQAGGIDRVDTDPSAANVAHRMLEGKGADRYMLHPGESLHASTSHLSMSGSALHLANIGKKRASVSKNDDEFYAREDYSAVIQSVEEQGLVLTSIDYVKISL</sequence>
<dbReference type="Proteomes" id="UP000014760">
    <property type="component" value="Unassembled WGS sequence"/>
</dbReference>
<name>R7TGX3_CAPTE</name>
<evidence type="ECO:0000313" key="2">
    <source>
        <dbReference type="EMBL" id="ELT90345.1"/>
    </source>
</evidence>
<gene>
    <name evidence="2" type="ORF">CAPTEDRAFT_195381</name>
</gene>
<organism evidence="2">
    <name type="scientific">Capitella teleta</name>
    <name type="common">Polychaete worm</name>
    <dbReference type="NCBI Taxonomy" id="283909"/>
    <lineage>
        <taxon>Eukaryota</taxon>
        <taxon>Metazoa</taxon>
        <taxon>Spiralia</taxon>
        <taxon>Lophotrochozoa</taxon>
        <taxon>Annelida</taxon>
        <taxon>Polychaeta</taxon>
        <taxon>Sedentaria</taxon>
        <taxon>Scolecida</taxon>
        <taxon>Capitellidae</taxon>
        <taxon>Capitella</taxon>
    </lineage>
</organism>